<accession>A0A813T8M6</accession>
<dbReference type="PRINTS" id="PR00081">
    <property type="entry name" value="GDHRDH"/>
</dbReference>
<comment type="caution">
    <text evidence="16">The sequence shown here is derived from an EMBL/GenBank/DDBJ whole genome shotgun (WGS) entry which is preliminary data.</text>
</comment>
<evidence type="ECO:0000256" key="3">
    <source>
        <dbReference type="ARBA" id="ARBA00004991"/>
    </source>
</evidence>
<dbReference type="FunFam" id="3.40.50.720:FF:000165">
    <property type="entry name" value="3-ketodihydrosphingosine reductase"/>
    <property type="match status" value="1"/>
</dbReference>
<dbReference type="SUPFAM" id="SSF51735">
    <property type="entry name" value="NAD(P)-binding Rossmann-fold domains"/>
    <property type="match status" value="1"/>
</dbReference>
<keyword evidence="15" id="KW-1133">Transmembrane helix</keyword>
<evidence type="ECO:0000256" key="13">
    <source>
        <dbReference type="ARBA" id="ARBA00048930"/>
    </source>
</evidence>
<keyword evidence="15" id="KW-0472">Membrane</keyword>
<evidence type="ECO:0000256" key="15">
    <source>
        <dbReference type="SAM" id="Phobius"/>
    </source>
</evidence>
<dbReference type="GO" id="GO:0047560">
    <property type="term" value="F:3-dehydrosphinganine reductase activity"/>
    <property type="evidence" value="ECO:0007669"/>
    <property type="project" value="UniProtKB-EC"/>
</dbReference>
<dbReference type="InterPro" id="IPR020904">
    <property type="entry name" value="Sc_DH/Rdtase_CS"/>
</dbReference>
<evidence type="ECO:0000256" key="8">
    <source>
        <dbReference type="ARBA" id="ARBA00022919"/>
    </source>
</evidence>
<feature type="transmembrane region" description="Helical" evidence="15">
    <location>
        <begin position="295"/>
        <end position="316"/>
    </location>
</feature>
<proteinExistence type="inferred from homology"/>
<evidence type="ECO:0000256" key="9">
    <source>
        <dbReference type="ARBA" id="ARBA00023002"/>
    </source>
</evidence>
<dbReference type="CDD" id="cd08939">
    <property type="entry name" value="KDSR-like_SDR_c"/>
    <property type="match status" value="1"/>
</dbReference>
<dbReference type="Gene3D" id="3.40.50.720">
    <property type="entry name" value="NAD(P)-binding Rossmann-like Domain"/>
    <property type="match status" value="1"/>
</dbReference>
<evidence type="ECO:0000256" key="2">
    <source>
        <dbReference type="ARBA" id="ARBA00004760"/>
    </source>
</evidence>
<evidence type="ECO:0000256" key="6">
    <source>
        <dbReference type="ARBA" id="ARBA00022824"/>
    </source>
</evidence>
<dbReference type="EC" id="1.1.1.102" evidence="11"/>
<evidence type="ECO:0000313" key="17">
    <source>
        <dbReference type="Proteomes" id="UP000663879"/>
    </source>
</evidence>
<dbReference type="GO" id="GO:0006666">
    <property type="term" value="P:3-keto-sphinganine metabolic process"/>
    <property type="evidence" value="ECO:0007669"/>
    <property type="project" value="InterPro"/>
</dbReference>
<comment type="function">
    <text evidence="12">Catalyzes the reduction of 3'-oxosphinganine (3-ketodihydrosphingosine/KDS) to sphinganine (dihydrosphingosine/DHS), the second step of de novo sphingolipid biosynthesis.</text>
</comment>
<dbReference type="PROSITE" id="PS00061">
    <property type="entry name" value="ADH_SHORT"/>
    <property type="match status" value="1"/>
</dbReference>
<dbReference type="Proteomes" id="UP000663879">
    <property type="component" value="Unassembled WGS sequence"/>
</dbReference>
<evidence type="ECO:0000256" key="7">
    <source>
        <dbReference type="ARBA" id="ARBA00022857"/>
    </source>
</evidence>
<evidence type="ECO:0000256" key="4">
    <source>
        <dbReference type="ARBA" id="ARBA00006484"/>
    </source>
</evidence>
<comment type="subcellular location">
    <subcellularLocation>
        <location evidence="1">Endoplasmic reticulum</location>
    </subcellularLocation>
</comment>
<reference evidence="16" key="1">
    <citation type="submission" date="2021-02" db="EMBL/GenBank/DDBJ databases">
        <authorList>
            <person name="Nowell W R."/>
        </authorList>
    </citation>
    <scope>NUCLEOTIDE SEQUENCE</scope>
    <source>
        <strain evidence="16">Ploen Becks lab</strain>
    </source>
</reference>
<protein>
    <recommendedName>
        <fullName evidence="11">3-dehydrosphinganine reductase</fullName>
        <ecNumber evidence="11">1.1.1.102</ecNumber>
    </recommendedName>
</protein>
<name>A0A813T8M6_9BILA</name>
<comment type="catalytic activity">
    <reaction evidence="13">
        <text>sphinganine + NADP(+) = 3-oxosphinganine + NADPH + H(+)</text>
        <dbReference type="Rhea" id="RHEA:22640"/>
        <dbReference type="ChEBI" id="CHEBI:15378"/>
        <dbReference type="ChEBI" id="CHEBI:57783"/>
        <dbReference type="ChEBI" id="CHEBI:57817"/>
        <dbReference type="ChEBI" id="CHEBI:58299"/>
        <dbReference type="ChEBI" id="CHEBI:58349"/>
        <dbReference type="EC" id="1.1.1.102"/>
    </reaction>
    <physiologicalReaction direction="right-to-left" evidence="13">
        <dbReference type="Rhea" id="RHEA:22642"/>
    </physiologicalReaction>
</comment>
<dbReference type="PANTHER" id="PTHR43550">
    <property type="entry name" value="3-KETODIHYDROSPHINGOSINE REDUCTASE"/>
    <property type="match status" value="1"/>
</dbReference>
<comment type="pathway">
    <text evidence="2">Lipid metabolism; sphingolipid metabolism.</text>
</comment>
<dbReference type="OrthoDB" id="37659at2759"/>
<dbReference type="InterPro" id="IPR045022">
    <property type="entry name" value="KDSR-like"/>
</dbReference>
<evidence type="ECO:0000256" key="1">
    <source>
        <dbReference type="ARBA" id="ARBA00004240"/>
    </source>
</evidence>
<dbReference type="PANTHER" id="PTHR43550:SF3">
    <property type="entry name" value="3-KETODIHYDROSPHINGOSINE REDUCTASE"/>
    <property type="match status" value="1"/>
</dbReference>
<dbReference type="InterPro" id="IPR036291">
    <property type="entry name" value="NAD(P)-bd_dom_sf"/>
</dbReference>
<feature type="transmembrane region" description="Helical" evidence="15">
    <location>
        <begin position="6"/>
        <end position="21"/>
    </location>
</feature>
<keyword evidence="7" id="KW-0521">NADP</keyword>
<dbReference type="GO" id="GO:0000166">
    <property type="term" value="F:nucleotide binding"/>
    <property type="evidence" value="ECO:0007669"/>
    <property type="project" value="UniProtKB-KW"/>
</dbReference>
<keyword evidence="9" id="KW-0560">Oxidoreductase</keyword>
<evidence type="ECO:0000256" key="12">
    <source>
        <dbReference type="ARBA" id="ARBA00044737"/>
    </source>
</evidence>
<evidence type="ECO:0000313" key="16">
    <source>
        <dbReference type="EMBL" id="CAF0809102.1"/>
    </source>
</evidence>
<comment type="similarity">
    <text evidence="4 14">Belongs to the short-chain dehydrogenases/reductases (SDR) family.</text>
</comment>
<dbReference type="InterPro" id="IPR002347">
    <property type="entry name" value="SDR_fam"/>
</dbReference>
<comment type="pathway">
    <text evidence="3">Sphingolipid metabolism.</text>
</comment>
<dbReference type="EMBL" id="CAJNOC010000844">
    <property type="protein sequence ID" value="CAF0809102.1"/>
    <property type="molecule type" value="Genomic_DNA"/>
</dbReference>
<evidence type="ECO:0000256" key="14">
    <source>
        <dbReference type="RuleBase" id="RU000363"/>
    </source>
</evidence>
<evidence type="ECO:0000256" key="11">
    <source>
        <dbReference type="ARBA" id="ARBA00026112"/>
    </source>
</evidence>
<dbReference type="GO" id="GO:0005789">
    <property type="term" value="C:endoplasmic reticulum membrane"/>
    <property type="evidence" value="ECO:0007669"/>
    <property type="project" value="TreeGrafter"/>
</dbReference>
<keyword evidence="6" id="KW-0256">Endoplasmic reticulum</keyword>
<organism evidence="16 17">
    <name type="scientific">Brachionus calyciflorus</name>
    <dbReference type="NCBI Taxonomy" id="104777"/>
    <lineage>
        <taxon>Eukaryota</taxon>
        <taxon>Metazoa</taxon>
        <taxon>Spiralia</taxon>
        <taxon>Gnathifera</taxon>
        <taxon>Rotifera</taxon>
        <taxon>Eurotatoria</taxon>
        <taxon>Monogononta</taxon>
        <taxon>Pseudotrocha</taxon>
        <taxon>Ploima</taxon>
        <taxon>Brachionidae</taxon>
        <taxon>Brachionus</taxon>
    </lineage>
</organism>
<evidence type="ECO:0000256" key="10">
    <source>
        <dbReference type="ARBA" id="ARBA00023098"/>
    </source>
</evidence>
<feature type="transmembrane region" description="Helical" evidence="15">
    <location>
        <begin position="268"/>
        <end position="289"/>
    </location>
</feature>
<keyword evidence="15" id="KW-0812">Transmembrane</keyword>
<dbReference type="Pfam" id="PF00106">
    <property type="entry name" value="adh_short"/>
    <property type="match status" value="1"/>
</dbReference>
<dbReference type="PRINTS" id="PR00080">
    <property type="entry name" value="SDRFAMILY"/>
</dbReference>
<sequence length="331" mass="36313">MFFEITCILAAIVIGALYFLTKQNKREKIDFHGKHVVITGGSSGIGYDLSIEAARQGAHVSVIARNRDKLNEVKKVLEDIRKKAGTEDSQIIQIESVDISKSFEDTKAAFERLAKNAGPVDILINNAGTSKCAEFSEAPIQDFEELMRVNYIGGVYCTKSVIPSMKSRKFGRVLFVSSQAGQIGIFGYTAYSASKFALRGLVEALQMEVKPYNIYITLSFPPDTDTPGFKEENLTKCEETRIISESSGLSASKDVAKGILQSIKKGNFFNYFGINGFLLCTLTAGAAPVTNLKDAFLEIMTLPLARLVALGLLFNFDSIVKSCHKKKVKSN</sequence>
<gene>
    <name evidence="16" type="ORF">OXX778_LOCUS6877</name>
</gene>
<dbReference type="GO" id="GO:0030148">
    <property type="term" value="P:sphingolipid biosynthetic process"/>
    <property type="evidence" value="ECO:0007669"/>
    <property type="project" value="InterPro"/>
</dbReference>
<keyword evidence="8" id="KW-0746">Sphingolipid metabolism</keyword>
<keyword evidence="10" id="KW-0443">Lipid metabolism</keyword>
<dbReference type="AlphaFoldDB" id="A0A813T8M6"/>
<keyword evidence="17" id="KW-1185">Reference proteome</keyword>
<evidence type="ECO:0000256" key="5">
    <source>
        <dbReference type="ARBA" id="ARBA00022741"/>
    </source>
</evidence>
<keyword evidence="5" id="KW-0547">Nucleotide-binding</keyword>